<dbReference type="Gene3D" id="6.20.400.10">
    <property type="match status" value="1"/>
</dbReference>
<dbReference type="InterPro" id="IPR000571">
    <property type="entry name" value="Znf_CCCH"/>
</dbReference>
<evidence type="ECO:0000256" key="2">
    <source>
        <dbReference type="ARBA" id="ARBA00022723"/>
    </source>
</evidence>
<feature type="domain" description="C3H1-type" evidence="7">
    <location>
        <begin position="165"/>
        <end position="202"/>
    </location>
</feature>
<evidence type="ECO:0000313" key="9">
    <source>
        <dbReference type="RefSeq" id="XP_017867460.1"/>
    </source>
</evidence>
<evidence type="ECO:0000256" key="4">
    <source>
        <dbReference type="ARBA" id="ARBA00022833"/>
    </source>
</evidence>
<organism evidence="8 9">
    <name type="scientific">Drosophila arizonae</name>
    <name type="common">Fruit fly</name>
    <dbReference type="NCBI Taxonomy" id="7263"/>
    <lineage>
        <taxon>Eukaryota</taxon>
        <taxon>Metazoa</taxon>
        <taxon>Ecdysozoa</taxon>
        <taxon>Arthropoda</taxon>
        <taxon>Hexapoda</taxon>
        <taxon>Insecta</taxon>
        <taxon>Pterygota</taxon>
        <taxon>Neoptera</taxon>
        <taxon>Endopterygota</taxon>
        <taxon>Diptera</taxon>
        <taxon>Brachycera</taxon>
        <taxon>Muscomorpha</taxon>
        <taxon>Ephydroidea</taxon>
        <taxon>Drosophilidae</taxon>
        <taxon>Drosophila</taxon>
    </lineage>
</organism>
<gene>
    <name evidence="9" type="primary">LOC108616627</name>
</gene>
<proteinExistence type="inferred from homology"/>
<dbReference type="InterPro" id="IPR032378">
    <property type="entry name" value="ZC3H15/TMA46_C"/>
</dbReference>
<accession>A0ABM1PJS4</accession>
<keyword evidence="4 5" id="KW-0862">Zinc</keyword>
<reference evidence="9" key="3">
    <citation type="submission" date="2025-08" db="UniProtKB">
        <authorList>
            <consortium name="RefSeq"/>
        </authorList>
    </citation>
    <scope>IDENTIFICATION</scope>
    <source>
        <tissue evidence="9">Whole organism</tissue>
    </source>
</reference>
<keyword evidence="2 5" id="KW-0479">Metal-binding</keyword>
<dbReference type="Gene3D" id="4.10.1000.10">
    <property type="entry name" value="Zinc finger, CCCH-type"/>
    <property type="match status" value="1"/>
</dbReference>
<dbReference type="Pfam" id="PF00642">
    <property type="entry name" value="zf-CCCH"/>
    <property type="match status" value="1"/>
</dbReference>
<evidence type="ECO:0000256" key="5">
    <source>
        <dbReference type="PROSITE-ProRule" id="PRU00723"/>
    </source>
</evidence>
<feature type="compositionally biased region" description="Basic and acidic residues" evidence="6">
    <location>
        <begin position="55"/>
        <end position="71"/>
    </location>
</feature>
<feature type="zinc finger region" description="C3H1-type" evidence="5">
    <location>
        <begin position="93"/>
        <end position="120"/>
    </location>
</feature>
<evidence type="ECO:0000256" key="3">
    <source>
        <dbReference type="ARBA" id="ARBA00022771"/>
    </source>
</evidence>
<dbReference type="Pfam" id="PF16543">
    <property type="entry name" value="DFRP_C"/>
    <property type="match status" value="1"/>
</dbReference>
<evidence type="ECO:0000259" key="7">
    <source>
        <dbReference type="PROSITE" id="PS50103"/>
    </source>
</evidence>
<dbReference type="Proteomes" id="UP000694904">
    <property type="component" value="Chromosome 5"/>
</dbReference>
<dbReference type="SUPFAM" id="SSF90229">
    <property type="entry name" value="CCCH zinc finger"/>
    <property type="match status" value="1"/>
</dbReference>
<dbReference type="RefSeq" id="XP_017867460.1">
    <property type="nucleotide sequence ID" value="XM_018011971.1"/>
</dbReference>
<evidence type="ECO:0000256" key="6">
    <source>
        <dbReference type="SAM" id="MobiDB-lite"/>
    </source>
</evidence>
<dbReference type="PROSITE" id="PS00018">
    <property type="entry name" value="EF_HAND_1"/>
    <property type="match status" value="1"/>
</dbReference>
<dbReference type="SMART" id="SM00356">
    <property type="entry name" value="ZnF_C3H1"/>
    <property type="match status" value="2"/>
</dbReference>
<evidence type="ECO:0000313" key="8">
    <source>
        <dbReference type="Proteomes" id="UP000694904"/>
    </source>
</evidence>
<comment type="similarity">
    <text evidence="1">Belongs to the ZC3H15/TMA46 family.</text>
</comment>
<keyword evidence="8" id="KW-1185">Reference proteome</keyword>
<sequence>MPPKKAPGPSKKTEQKKKEKVIEDKTFGLKNKKGTKQQKFIQQVQKQVQAGGHHPRQDGDKKKEDKEKKLAEQRELAMIFKPVQTQKVEKGTDPKSVVCAFFKQGTCTKGDKCKFSHDLSLENKVEKRSVYVDMRDNEDDPMTNWDDAKLKEVIDKKHSGEKRRPTTDIICKYFLEAVEKSKYGWFWECPNGEKCIYRHALPPGYVLKRDKKKEEKQTEISLVDLIEKERAALGPNQTRVTLESFLAWKKRKIQEKKAKLEADEERKKNDFSKGKQFGISGREMFSFNPDLVDDGPMEEGDAAFDIYKRDDDDDDNTVEFKELDLAALSLAAKEVDGSGTIASNTRLLDQATEAAKTAAAEDAAASVSNADTEPAINKDLFADLDLAGELDDLDDDDEED</sequence>
<feature type="domain" description="C3H1-type" evidence="7">
    <location>
        <begin position="93"/>
        <end position="120"/>
    </location>
</feature>
<feature type="zinc finger region" description="C3H1-type" evidence="5">
    <location>
        <begin position="165"/>
        <end position="202"/>
    </location>
</feature>
<dbReference type="PANTHER" id="PTHR12681:SF0">
    <property type="entry name" value="ZINC FINGER CCCH DOMAIN-CONTAINING PROTEIN 15"/>
    <property type="match status" value="1"/>
</dbReference>
<dbReference type="InterPro" id="IPR018247">
    <property type="entry name" value="EF_Hand_1_Ca_BS"/>
</dbReference>
<keyword evidence="3 5" id="KW-0863">Zinc-finger</keyword>
<dbReference type="InterPro" id="IPR036855">
    <property type="entry name" value="Znf_CCCH_sf"/>
</dbReference>
<dbReference type="GeneID" id="108616627"/>
<feature type="region of interest" description="Disordered" evidence="6">
    <location>
        <begin position="1"/>
        <end position="71"/>
    </location>
</feature>
<feature type="compositionally biased region" description="Low complexity" evidence="6">
    <location>
        <begin position="37"/>
        <end position="49"/>
    </location>
</feature>
<name>A0ABM1PJS4_DROAR</name>
<reference evidence="8" key="1">
    <citation type="journal article" date="1997" name="Nucleic Acids Res.">
        <title>tRNAscan-SE: a program for improved detection of transfer RNA genes in genomic sequence.</title>
        <authorList>
            <person name="Lowe T.M."/>
            <person name="Eddy S.R."/>
        </authorList>
    </citation>
    <scope>NUCLEOTIDE SEQUENCE [LARGE SCALE GENOMIC DNA]</scope>
</reference>
<reference evidence="8" key="2">
    <citation type="journal article" date="2016" name="G3 (Bethesda)">
        <title>Genome Evolution in Three Species of Cactophilic Drosophila.</title>
        <authorList>
            <person name="Sanchez-Flores A."/>
            <person name="Penazola F."/>
            <person name="Carpinteyro-Ponce J."/>
            <person name="Nazario-Yepiz N."/>
            <person name="Abreu-Goodger C."/>
            <person name="Machado C.A."/>
            <person name="Markow T.A."/>
        </authorList>
    </citation>
    <scope>NUCLEOTIDE SEQUENCE [LARGE SCALE GENOMIC DNA]</scope>
</reference>
<dbReference type="PANTHER" id="PTHR12681">
    <property type="entry name" value="ZINC FINGER-CONTAINING PROTEIN P48ZNF"/>
    <property type="match status" value="1"/>
</dbReference>
<protein>
    <submittedName>
        <fullName evidence="9">Zinc finger CCCH domain-containing protein 15 homolog</fullName>
    </submittedName>
</protein>
<evidence type="ECO:0000256" key="1">
    <source>
        <dbReference type="ARBA" id="ARBA00010043"/>
    </source>
</evidence>
<dbReference type="PROSITE" id="PS50103">
    <property type="entry name" value="ZF_C3H1"/>
    <property type="match status" value="2"/>
</dbReference>
<feature type="compositionally biased region" description="Basic and acidic residues" evidence="6">
    <location>
        <begin position="11"/>
        <end position="27"/>
    </location>
</feature>